<feature type="binding site" evidence="8">
    <location>
        <position position="542"/>
    </location>
    <ligand>
        <name>Na(+)</name>
        <dbReference type="ChEBI" id="CHEBI:29101"/>
        <label>1</label>
    </ligand>
</feature>
<feature type="transmembrane region" description="Helical" evidence="11">
    <location>
        <begin position="345"/>
        <end position="373"/>
    </location>
</feature>
<keyword evidence="13" id="KW-1185">Reference proteome</keyword>
<feature type="binding site" evidence="8">
    <location>
        <position position="510"/>
    </location>
    <ligand>
        <name>Na(+)</name>
        <dbReference type="ChEBI" id="CHEBI:29101"/>
        <label>1</label>
    </ligand>
</feature>
<gene>
    <name evidence="12" type="ORF">JRQ81_011706</name>
</gene>
<dbReference type="PANTHER" id="PTHR11616">
    <property type="entry name" value="SODIUM/CHLORIDE DEPENDENT TRANSPORTER"/>
    <property type="match status" value="1"/>
</dbReference>
<feature type="transmembrane region" description="Helical" evidence="11">
    <location>
        <begin position="763"/>
        <end position="783"/>
    </location>
</feature>
<feature type="region of interest" description="Disordered" evidence="10">
    <location>
        <begin position="22"/>
        <end position="50"/>
    </location>
</feature>
<dbReference type="PANTHER" id="PTHR11616:SF109">
    <property type="entry name" value="INACTIVE SODIUM-DEPENDENT NEUTRAL AMINO ACID TRANSPORTER B(0)AT3"/>
    <property type="match status" value="1"/>
</dbReference>
<evidence type="ECO:0000256" key="6">
    <source>
        <dbReference type="ARBA" id="ARBA00023136"/>
    </source>
</evidence>
<protein>
    <recommendedName>
        <fullName evidence="9">Transporter</fullName>
    </recommendedName>
</protein>
<feature type="region of interest" description="Disordered" evidence="10">
    <location>
        <begin position="87"/>
        <end position="119"/>
    </location>
</feature>
<keyword evidence="4 9" id="KW-0769">Symport</keyword>
<organism evidence="12 13">
    <name type="scientific">Phrynocephalus forsythii</name>
    <dbReference type="NCBI Taxonomy" id="171643"/>
    <lineage>
        <taxon>Eukaryota</taxon>
        <taxon>Metazoa</taxon>
        <taxon>Chordata</taxon>
        <taxon>Craniata</taxon>
        <taxon>Vertebrata</taxon>
        <taxon>Euteleostomi</taxon>
        <taxon>Lepidosauria</taxon>
        <taxon>Squamata</taxon>
        <taxon>Bifurcata</taxon>
        <taxon>Unidentata</taxon>
        <taxon>Episquamata</taxon>
        <taxon>Toxicofera</taxon>
        <taxon>Iguania</taxon>
        <taxon>Acrodonta</taxon>
        <taxon>Agamidae</taxon>
        <taxon>Agaminae</taxon>
        <taxon>Phrynocephalus</taxon>
    </lineage>
</organism>
<feature type="binding site" evidence="8">
    <location>
        <position position="658"/>
    </location>
    <ligand>
        <name>Na(+)</name>
        <dbReference type="ChEBI" id="CHEBI:29101"/>
        <label>1</label>
    </ligand>
</feature>
<keyword evidence="3 9" id="KW-0812">Transmembrane</keyword>
<dbReference type="GO" id="GO:0046872">
    <property type="term" value="F:metal ion binding"/>
    <property type="evidence" value="ECO:0007669"/>
    <property type="project" value="UniProtKB-KW"/>
</dbReference>
<keyword evidence="5 11" id="KW-1133">Transmembrane helix</keyword>
<feature type="binding site" evidence="8">
    <location>
        <position position="286"/>
    </location>
    <ligand>
        <name>Na(+)</name>
        <dbReference type="ChEBI" id="CHEBI:29101"/>
        <label>1</label>
    </ligand>
</feature>
<keyword evidence="2 9" id="KW-0813">Transport</keyword>
<keyword evidence="8" id="KW-0479">Metal-binding</keyword>
<dbReference type="InterPro" id="IPR000175">
    <property type="entry name" value="Na/ntran_symport"/>
</dbReference>
<sequence>MYLPGVSIPPFQRLCESEEVIKTQKEGVPSVLTDDEKEDDKEGETSRKRETCTKRIRTISLEELGSTQEQKEPTVLWAIEELEDEWEERDVGGRRERREENDSWEEGKKTVGTQTLESRLSEKKVGKPYSMLEVCNEESSYREFKSVSNKNPFNVESANTSRLVCEPEIPEYHKEPSQAVESGHRFGLVDGFMPWCDVRAGRFQTIVQHSQAALLTFLWQLIEVCQSSYCWSERKRWRTDKEAVKMLEGPPDDDTRVIEDDVERPKWDNKFQYILSCVGFAVGFGNIWRFPYMCQTYGGGAFLVPYIIALIFEGIPVFHLELAIGQRLRKGSIGVWTQISPYLGGLGYSCMMVAFLVSVYYNMILSWVLWYFANSFKDPLPWSSCPQNSSKPELLEECHKSTATNFFWYRHTLNISADIAEGGPLLWWLVLCLLACWLIVYICTIRGIESTGKAIYFTTLFPFAILTVFLIYGLTLPGARQGLAYLFTPDVKILKNPRAWLDAATQIFFSLSLALGGHVAYASYNPQKNDCEKDAIIIAVVNSMTSLYASIPTFSILGFKATTNYWECLDRNIQALTNAFNLQSGITRDNYTLWYDSLKASSPAKVDQLKLKQCELRDFLDQSASGTGLAFIVFTEVVVKMPGSHAWAVLFFFMLFNLGLSSMFGLVQSILTPCTEFTIVSKYLPKEATCGIICFVSLLLGLCFTLRSGNYWIEVFDGYVGSVPLLVIAFFEVMGVIFIYGMKRFSKDMEWMTGRSVNIFWKASWQIISPILMTSIFLASIAVQKPPSYNAWNPSYVDFPAKEPKNYPTWIVFISVLLASVPCLLIPAGAIYHFVKVVLGRREGQAVHPSNITIT</sequence>
<dbReference type="NCBIfam" id="NF037979">
    <property type="entry name" value="Na_transp"/>
    <property type="match status" value="1"/>
</dbReference>
<feature type="transmembrane region" description="Helical" evidence="11">
    <location>
        <begin position="810"/>
        <end position="835"/>
    </location>
</feature>
<dbReference type="Pfam" id="PF00209">
    <property type="entry name" value="SNF"/>
    <property type="match status" value="1"/>
</dbReference>
<dbReference type="PROSITE" id="PS00610">
    <property type="entry name" value="NA_NEUROTRAN_SYMP_1"/>
    <property type="match status" value="1"/>
</dbReference>
<dbReference type="PRINTS" id="PR01206">
    <property type="entry name" value="ORPHTRNSPORT"/>
</dbReference>
<evidence type="ECO:0000256" key="5">
    <source>
        <dbReference type="ARBA" id="ARBA00022989"/>
    </source>
</evidence>
<dbReference type="SUPFAM" id="SSF161070">
    <property type="entry name" value="SNF-like"/>
    <property type="match status" value="1"/>
</dbReference>
<evidence type="ECO:0000313" key="13">
    <source>
        <dbReference type="Proteomes" id="UP001142489"/>
    </source>
</evidence>
<comment type="subcellular location">
    <subcellularLocation>
        <location evidence="1">Membrane</location>
        <topology evidence="1">Multi-pass membrane protein</topology>
    </subcellularLocation>
</comment>
<feature type="transmembrane region" description="Helical" evidence="11">
    <location>
        <begin position="646"/>
        <end position="667"/>
    </location>
</feature>
<feature type="compositionally biased region" description="Basic and acidic residues" evidence="10">
    <location>
        <begin position="89"/>
        <end position="109"/>
    </location>
</feature>
<dbReference type="GO" id="GO:0006865">
    <property type="term" value="P:amino acid transport"/>
    <property type="evidence" value="ECO:0007669"/>
    <property type="project" value="TreeGrafter"/>
</dbReference>
<dbReference type="PRINTS" id="PR00176">
    <property type="entry name" value="NANEUSMPORT"/>
</dbReference>
<feature type="transmembrane region" description="Helical" evidence="11">
    <location>
        <begin position="455"/>
        <end position="479"/>
    </location>
</feature>
<dbReference type="GO" id="GO:0005886">
    <property type="term" value="C:plasma membrane"/>
    <property type="evidence" value="ECO:0007669"/>
    <property type="project" value="InterPro"/>
</dbReference>
<name>A0A9Q0Y0S9_9SAUR</name>
<keyword evidence="7" id="KW-0325">Glycoprotein</keyword>
<dbReference type="GO" id="GO:0035725">
    <property type="term" value="P:sodium ion transmembrane transport"/>
    <property type="evidence" value="ECO:0007669"/>
    <property type="project" value="TreeGrafter"/>
</dbReference>
<dbReference type="Proteomes" id="UP001142489">
    <property type="component" value="Unassembled WGS sequence"/>
</dbReference>
<evidence type="ECO:0000256" key="11">
    <source>
        <dbReference type="SAM" id="Phobius"/>
    </source>
</evidence>
<dbReference type="AlphaFoldDB" id="A0A9Q0Y0S9"/>
<feature type="binding site" evidence="8">
    <location>
        <position position="282"/>
    </location>
    <ligand>
        <name>Na(+)</name>
        <dbReference type="ChEBI" id="CHEBI:29101"/>
        <label>1</label>
    </ligand>
</feature>
<dbReference type="PROSITE" id="PS50267">
    <property type="entry name" value="NA_NEUROTRAN_SYMP_3"/>
    <property type="match status" value="1"/>
</dbReference>
<feature type="compositionally biased region" description="Acidic residues" evidence="10">
    <location>
        <begin position="33"/>
        <end position="42"/>
    </location>
</feature>
<feature type="binding site" evidence="8">
    <location>
        <position position="281"/>
    </location>
    <ligand>
        <name>Na(+)</name>
        <dbReference type="ChEBI" id="CHEBI:29101"/>
        <label>1</label>
    </ligand>
</feature>
<feature type="transmembrane region" description="Helical" evidence="11">
    <location>
        <begin position="303"/>
        <end position="324"/>
    </location>
</feature>
<dbReference type="OrthoDB" id="6581954at2759"/>
<comment type="similarity">
    <text evidence="9">Belongs to the sodium:neurotransmitter symporter (SNF) (TC 2.A.22) family.</text>
</comment>
<evidence type="ECO:0000256" key="1">
    <source>
        <dbReference type="ARBA" id="ARBA00004141"/>
    </source>
</evidence>
<reference evidence="12" key="1">
    <citation type="journal article" date="2023" name="DNA Res.">
        <title>Chromosome-level genome assembly of Phrynocephalus forsythii using third-generation DNA sequencing and Hi-C analysis.</title>
        <authorList>
            <person name="Qi Y."/>
            <person name="Zhao W."/>
            <person name="Zhao Y."/>
            <person name="Niu C."/>
            <person name="Cao S."/>
            <person name="Zhang Y."/>
        </authorList>
    </citation>
    <scope>NUCLEOTIDE SEQUENCE</scope>
    <source>
        <tissue evidence="12">Muscle</tissue>
    </source>
</reference>
<keyword evidence="8" id="KW-0915">Sodium</keyword>
<evidence type="ECO:0000256" key="2">
    <source>
        <dbReference type="ARBA" id="ARBA00022448"/>
    </source>
</evidence>
<feature type="transmembrane region" description="Helical" evidence="11">
    <location>
        <begin position="688"/>
        <end position="707"/>
    </location>
</feature>
<evidence type="ECO:0000256" key="9">
    <source>
        <dbReference type="RuleBase" id="RU003732"/>
    </source>
</evidence>
<feature type="transmembrane region" description="Helical" evidence="11">
    <location>
        <begin position="499"/>
        <end position="524"/>
    </location>
</feature>
<dbReference type="InterPro" id="IPR037272">
    <property type="entry name" value="SNS_sf"/>
</dbReference>
<evidence type="ECO:0000256" key="3">
    <source>
        <dbReference type="ARBA" id="ARBA00022692"/>
    </source>
</evidence>
<feature type="binding site" evidence="8">
    <location>
        <position position="662"/>
    </location>
    <ligand>
        <name>Na(+)</name>
        <dbReference type="ChEBI" id="CHEBI:29101"/>
        <label>1</label>
    </ligand>
</feature>
<evidence type="ECO:0000256" key="8">
    <source>
        <dbReference type="PIRSR" id="PIRSR600175-1"/>
    </source>
</evidence>
<dbReference type="EMBL" id="JAPFRF010000003">
    <property type="protein sequence ID" value="KAJ7338381.1"/>
    <property type="molecule type" value="Genomic_DNA"/>
</dbReference>
<feature type="transmembrane region" description="Helical" evidence="11">
    <location>
        <begin position="425"/>
        <end position="443"/>
    </location>
</feature>
<evidence type="ECO:0000256" key="10">
    <source>
        <dbReference type="SAM" id="MobiDB-lite"/>
    </source>
</evidence>
<evidence type="ECO:0000256" key="7">
    <source>
        <dbReference type="ARBA" id="ARBA00023180"/>
    </source>
</evidence>
<keyword evidence="6 11" id="KW-0472">Membrane</keyword>
<evidence type="ECO:0000256" key="4">
    <source>
        <dbReference type="ARBA" id="ARBA00022847"/>
    </source>
</evidence>
<evidence type="ECO:0000313" key="12">
    <source>
        <dbReference type="EMBL" id="KAJ7338381.1"/>
    </source>
</evidence>
<feature type="transmembrane region" description="Helical" evidence="11">
    <location>
        <begin position="273"/>
        <end position="291"/>
    </location>
</feature>
<feature type="transmembrane region" description="Helical" evidence="11">
    <location>
        <begin position="719"/>
        <end position="742"/>
    </location>
</feature>
<feature type="transmembrane region" description="Helical" evidence="11">
    <location>
        <begin position="536"/>
        <end position="557"/>
    </location>
</feature>
<feature type="binding site" evidence="8">
    <location>
        <position position="279"/>
    </location>
    <ligand>
        <name>Na(+)</name>
        <dbReference type="ChEBI" id="CHEBI:29101"/>
        <label>1</label>
    </ligand>
</feature>
<dbReference type="InterPro" id="IPR002438">
    <property type="entry name" value="Neutral_aa_SLC6"/>
</dbReference>
<comment type="caution">
    <text evidence="12">The sequence shown here is derived from an EMBL/GenBank/DDBJ whole genome shotgun (WGS) entry which is preliminary data.</text>
</comment>
<accession>A0A9Q0Y0S9</accession>
<proteinExistence type="inferred from homology"/>
<dbReference type="GO" id="GO:0015293">
    <property type="term" value="F:symporter activity"/>
    <property type="evidence" value="ECO:0007669"/>
    <property type="project" value="UniProtKB-KW"/>
</dbReference>